<dbReference type="Proteomes" id="UP001526147">
    <property type="component" value="Unassembled WGS sequence"/>
</dbReference>
<evidence type="ECO:0000313" key="2">
    <source>
        <dbReference type="EMBL" id="MCV9885521.1"/>
    </source>
</evidence>
<reference evidence="2 3" key="1">
    <citation type="submission" date="2022-10" db="EMBL/GenBank/DDBJ databases">
        <title>Draft genome assembly of moderately radiation resistant bacterium Metabacillus halosaccharovorans.</title>
        <authorList>
            <person name="Pal S."/>
            <person name="Gopinathan A."/>
        </authorList>
    </citation>
    <scope>NUCLEOTIDE SEQUENCE [LARGE SCALE GENOMIC DNA]</scope>
    <source>
        <strain evidence="2 3">VITHBRA001</strain>
    </source>
</reference>
<protein>
    <submittedName>
        <fullName evidence="2">Class I SAM-dependent methyltransferase</fullName>
    </submittedName>
</protein>
<keyword evidence="2" id="KW-0489">Methyltransferase</keyword>
<accession>A0ABT3DEV1</accession>
<evidence type="ECO:0000313" key="3">
    <source>
        <dbReference type="Proteomes" id="UP001526147"/>
    </source>
</evidence>
<dbReference type="InterPro" id="IPR029063">
    <property type="entry name" value="SAM-dependent_MTases_sf"/>
</dbReference>
<feature type="domain" description="Methyltransferase type 11" evidence="1">
    <location>
        <begin position="49"/>
        <end position="140"/>
    </location>
</feature>
<dbReference type="Pfam" id="PF08241">
    <property type="entry name" value="Methyltransf_11"/>
    <property type="match status" value="1"/>
</dbReference>
<organism evidence="2 3">
    <name type="scientific">Metabacillus halosaccharovorans</name>
    <dbReference type="NCBI Taxonomy" id="930124"/>
    <lineage>
        <taxon>Bacteria</taxon>
        <taxon>Bacillati</taxon>
        <taxon>Bacillota</taxon>
        <taxon>Bacilli</taxon>
        <taxon>Bacillales</taxon>
        <taxon>Bacillaceae</taxon>
        <taxon>Metabacillus</taxon>
    </lineage>
</organism>
<keyword evidence="2" id="KW-0808">Transferase</keyword>
<dbReference type="GO" id="GO:0008168">
    <property type="term" value="F:methyltransferase activity"/>
    <property type="evidence" value="ECO:0007669"/>
    <property type="project" value="UniProtKB-KW"/>
</dbReference>
<dbReference type="RefSeq" id="WP_264142287.1">
    <property type="nucleotide sequence ID" value="NZ_JAOYEY010000032.1"/>
</dbReference>
<dbReference type="EMBL" id="JAOYEY010000032">
    <property type="protein sequence ID" value="MCV9885521.1"/>
    <property type="molecule type" value="Genomic_DNA"/>
</dbReference>
<dbReference type="Gene3D" id="3.40.50.150">
    <property type="entry name" value="Vaccinia Virus protein VP39"/>
    <property type="match status" value="1"/>
</dbReference>
<dbReference type="InterPro" id="IPR013216">
    <property type="entry name" value="Methyltransf_11"/>
</dbReference>
<dbReference type="PANTHER" id="PTHR43861">
    <property type="entry name" value="TRANS-ACONITATE 2-METHYLTRANSFERASE-RELATED"/>
    <property type="match status" value="1"/>
</dbReference>
<gene>
    <name evidence="2" type="ORF">OIH86_07635</name>
</gene>
<dbReference type="GO" id="GO:0032259">
    <property type="term" value="P:methylation"/>
    <property type="evidence" value="ECO:0007669"/>
    <property type="project" value="UniProtKB-KW"/>
</dbReference>
<name>A0ABT3DEV1_9BACI</name>
<comment type="caution">
    <text evidence="2">The sequence shown here is derived from an EMBL/GenBank/DDBJ whole genome shotgun (WGS) entry which is preliminary data.</text>
</comment>
<dbReference type="SUPFAM" id="SSF53335">
    <property type="entry name" value="S-adenosyl-L-methionine-dependent methyltransferases"/>
    <property type="match status" value="1"/>
</dbReference>
<dbReference type="CDD" id="cd02440">
    <property type="entry name" value="AdoMet_MTases"/>
    <property type="match status" value="1"/>
</dbReference>
<evidence type="ECO:0000259" key="1">
    <source>
        <dbReference type="Pfam" id="PF08241"/>
    </source>
</evidence>
<proteinExistence type="predicted"/>
<keyword evidence="3" id="KW-1185">Reference proteome</keyword>
<sequence length="236" mass="27351">MEISVKAAYDQLASDYEHNVDTKNAFNAHYERPAMVNLLPADLTNMKVLDAGCAAGWYTVKLLELGAEVIATDISKEMVAATQRRVGNRAKVLNLDLEKELPFENGTFDYIISSLVIHYIKDWDKTFSEFQRMMKPGGILQFSIHHPFMDIKFSKNQEYFSKELIVDQWERQGKLIDVPFYRRPLNKIINKTLDYFSIEGIVEPKPTIEFKSLNPESYERLIKQPNFLIIKAIKKH</sequence>
<dbReference type="PANTHER" id="PTHR43861:SF1">
    <property type="entry name" value="TRANS-ACONITATE 2-METHYLTRANSFERASE"/>
    <property type="match status" value="1"/>
</dbReference>